<dbReference type="Proteomes" id="UP001163328">
    <property type="component" value="Chromosome"/>
</dbReference>
<dbReference type="EMBL" id="CP081495">
    <property type="protein sequence ID" value="UYW02306.1"/>
    <property type="molecule type" value="Genomic_DNA"/>
</dbReference>
<proteinExistence type="predicted"/>
<dbReference type="Gene3D" id="3.40.50.150">
    <property type="entry name" value="Vaccinia Virus protein VP39"/>
    <property type="match status" value="1"/>
</dbReference>
<evidence type="ECO:0000313" key="3">
    <source>
        <dbReference type="Proteomes" id="UP001163328"/>
    </source>
</evidence>
<sequence length="222" mass="25430">MIQEIAKYWDKQSEIWREEKEEAWSQPETEKWLTYFKSVKADQNGFKVLEIGTASGYFANILHLAGYEVTAVDVSPNMIKEAKEVSAALKIPVTYHVMDAQHLDFENETFDLVFTRLMTWTIPDLNQFYSEAFRVLKNGGVLLNMDGDFGKCQFSQEGHEKYPEDIMEQANQIKAQLAVNTYNRPIKDVEFLEKIGFTTIVVEADPLANAPDEGLFTLKAIK</sequence>
<dbReference type="Pfam" id="PF08241">
    <property type="entry name" value="Methyltransf_11"/>
    <property type="match status" value="1"/>
</dbReference>
<dbReference type="CDD" id="cd02440">
    <property type="entry name" value="AdoMet_MTases"/>
    <property type="match status" value="1"/>
</dbReference>
<name>A0ABY6M199_9FLAO</name>
<keyword evidence="2" id="KW-0808">Transferase</keyword>
<dbReference type="InterPro" id="IPR029063">
    <property type="entry name" value="SAM-dependent_MTases_sf"/>
</dbReference>
<evidence type="ECO:0000259" key="1">
    <source>
        <dbReference type="Pfam" id="PF08241"/>
    </source>
</evidence>
<dbReference type="InterPro" id="IPR013216">
    <property type="entry name" value="Methyltransf_11"/>
</dbReference>
<accession>A0ABY6M199</accession>
<keyword evidence="3" id="KW-1185">Reference proteome</keyword>
<keyword evidence="2" id="KW-0489">Methyltransferase</keyword>
<reference evidence="2" key="1">
    <citation type="submission" date="2021-08" db="EMBL/GenBank/DDBJ databases">
        <title>Flavobacterium sp. strain CC-SYL302.</title>
        <authorList>
            <person name="Lin S.-Y."/>
            <person name="Lee T.-H."/>
            <person name="Young C.-C."/>
        </authorList>
    </citation>
    <scope>NUCLEOTIDE SEQUENCE</scope>
    <source>
        <strain evidence="2">CC-SYL302</strain>
    </source>
</reference>
<dbReference type="SUPFAM" id="SSF53335">
    <property type="entry name" value="S-adenosyl-L-methionine-dependent methyltransferases"/>
    <property type="match status" value="1"/>
</dbReference>
<dbReference type="PANTHER" id="PTHR43591:SF24">
    <property type="entry name" value="2-METHOXY-6-POLYPRENYL-1,4-BENZOQUINOL METHYLASE, MITOCHONDRIAL"/>
    <property type="match status" value="1"/>
</dbReference>
<gene>
    <name evidence="2" type="ORF">K5I29_05235</name>
</gene>
<dbReference type="GO" id="GO:0032259">
    <property type="term" value="P:methylation"/>
    <property type="evidence" value="ECO:0007669"/>
    <property type="project" value="UniProtKB-KW"/>
</dbReference>
<dbReference type="GO" id="GO:0008168">
    <property type="term" value="F:methyltransferase activity"/>
    <property type="evidence" value="ECO:0007669"/>
    <property type="project" value="UniProtKB-KW"/>
</dbReference>
<evidence type="ECO:0000313" key="2">
    <source>
        <dbReference type="EMBL" id="UYW02306.1"/>
    </source>
</evidence>
<organism evidence="2 3">
    <name type="scientific">Flavobacterium agricola</name>
    <dbReference type="NCBI Taxonomy" id="2870839"/>
    <lineage>
        <taxon>Bacteria</taxon>
        <taxon>Pseudomonadati</taxon>
        <taxon>Bacteroidota</taxon>
        <taxon>Flavobacteriia</taxon>
        <taxon>Flavobacteriales</taxon>
        <taxon>Flavobacteriaceae</taxon>
        <taxon>Flavobacterium</taxon>
    </lineage>
</organism>
<dbReference type="PANTHER" id="PTHR43591">
    <property type="entry name" value="METHYLTRANSFERASE"/>
    <property type="match status" value="1"/>
</dbReference>
<dbReference type="RefSeq" id="WP_264434842.1">
    <property type="nucleotide sequence ID" value="NZ_CP081495.1"/>
</dbReference>
<feature type="domain" description="Methyltransferase type 11" evidence="1">
    <location>
        <begin position="49"/>
        <end position="143"/>
    </location>
</feature>
<protein>
    <submittedName>
        <fullName evidence="2">Class I SAM-dependent methyltransferase</fullName>
    </submittedName>
</protein>